<feature type="domain" description="HTH tetR-type" evidence="5">
    <location>
        <begin position="21"/>
        <end position="81"/>
    </location>
</feature>
<keyword evidence="7" id="KW-1185">Reference proteome</keyword>
<dbReference type="InterPro" id="IPR009057">
    <property type="entry name" value="Homeodomain-like_sf"/>
</dbReference>
<keyword evidence="4" id="KW-0472">Membrane</keyword>
<keyword evidence="2 3" id="KW-0238">DNA-binding</keyword>
<dbReference type="InterPro" id="IPR036271">
    <property type="entry name" value="Tet_transcr_reg_TetR-rel_C_sf"/>
</dbReference>
<dbReference type="PANTHER" id="PTHR43479">
    <property type="entry name" value="ACREF/ENVCD OPERON REPRESSOR-RELATED"/>
    <property type="match status" value="1"/>
</dbReference>
<comment type="caution">
    <text evidence="6">The sequence shown here is derived from an EMBL/GenBank/DDBJ whole genome shotgun (WGS) entry which is preliminary data.</text>
</comment>
<keyword evidence="4" id="KW-0812">Transmembrane</keyword>
<reference evidence="6" key="1">
    <citation type="submission" date="2022-02" db="EMBL/GenBank/DDBJ databases">
        <title>Fredinandcohnia quinoae sp. nov. isolated from Chenopodium quinoa seeds.</title>
        <authorList>
            <person name="Saati-Santamaria Z."/>
            <person name="Flores-Felix J.D."/>
            <person name="Igual J.M."/>
            <person name="Velazquez E."/>
            <person name="Garcia-Fraile P."/>
            <person name="Martinez-Molina E."/>
        </authorList>
    </citation>
    <scope>NUCLEOTIDE SEQUENCE</scope>
    <source>
        <strain evidence="6">SECRCQ15</strain>
    </source>
</reference>
<dbReference type="PROSITE" id="PS50977">
    <property type="entry name" value="HTH_TETR_2"/>
    <property type="match status" value="1"/>
</dbReference>
<dbReference type="InterPro" id="IPR050624">
    <property type="entry name" value="HTH-type_Tx_Regulator"/>
</dbReference>
<proteinExistence type="predicted"/>
<evidence type="ECO:0000256" key="1">
    <source>
        <dbReference type="ARBA" id="ARBA00022491"/>
    </source>
</evidence>
<accession>A0AAW5EF50</accession>
<dbReference type="RefSeq" id="WP_240257732.1">
    <property type="nucleotide sequence ID" value="NZ_JAKTTI010000056.1"/>
</dbReference>
<dbReference type="SUPFAM" id="SSF46689">
    <property type="entry name" value="Homeodomain-like"/>
    <property type="match status" value="1"/>
</dbReference>
<protein>
    <submittedName>
        <fullName evidence="6">TetR/AcrR family transcriptional regulator</fullName>
    </submittedName>
</protein>
<dbReference type="GO" id="GO:0003677">
    <property type="term" value="F:DNA binding"/>
    <property type="evidence" value="ECO:0007669"/>
    <property type="project" value="UniProtKB-UniRule"/>
</dbReference>
<dbReference type="Proteomes" id="UP001431131">
    <property type="component" value="Unassembled WGS sequence"/>
</dbReference>
<feature type="DNA-binding region" description="H-T-H motif" evidence="3">
    <location>
        <begin position="44"/>
        <end position="63"/>
    </location>
</feature>
<evidence type="ECO:0000256" key="3">
    <source>
        <dbReference type="PROSITE-ProRule" id="PRU00335"/>
    </source>
</evidence>
<sequence length="219" mass="25596">MSEQEWLKEIFEQGKKDQKVSEKQIKIIEAAVEIFSEKGYAAASTSEIAKKAGVAEGTIFRHYRTKKDLLYSIITPTLLKIVFPVVAKTFIKQVLVKHEDLSFDEIIRKMLFNRYNFVKNNTPLLKIILQEIAFHDEMKMQFQEAFMDHAYNKLIEVVEYYQAKGEIIDIPTKSVIRMVVTTIFGFLIMRFIIVPESEWNDEEEIELTIQFIMNGLSKK</sequence>
<dbReference type="InterPro" id="IPR001647">
    <property type="entry name" value="HTH_TetR"/>
</dbReference>
<dbReference type="Pfam" id="PF00440">
    <property type="entry name" value="TetR_N"/>
    <property type="match status" value="1"/>
</dbReference>
<dbReference type="PANTHER" id="PTHR43479:SF11">
    <property type="entry name" value="ACREF_ENVCD OPERON REPRESSOR-RELATED"/>
    <property type="match status" value="1"/>
</dbReference>
<dbReference type="EMBL" id="JAKTTI010000056">
    <property type="protein sequence ID" value="MCH1627813.1"/>
    <property type="molecule type" value="Genomic_DNA"/>
</dbReference>
<organism evidence="6 7">
    <name type="scientific">Fredinandcohnia quinoae</name>
    <dbReference type="NCBI Taxonomy" id="2918902"/>
    <lineage>
        <taxon>Bacteria</taxon>
        <taxon>Bacillati</taxon>
        <taxon>Bacillota</taxon>
        <taxon>Bacilli</taxon>
        <taxon>Bacillales</taxon>
        <taxon>Bacillaceae</taxon>
        <taxon>Fredinandcohnia</taxon>
    </lineage>
</organism>
<keyword evidence="4" id="KW-1133">Transmembrane helix</keyword>
<gene>
    <name evidence="6" type="ORF">MJG50_20975</name>
</gene>
<evidence type="ECO:0000259" key="5">
    <source>
        <dbReference type="PROSITE" id="PS50977"/>
    </source>
</evidence>
<name>A0AAW5EF50_9BACI</name>
<evidence type="ECO:0000313" key="7">
    <source>
        <dbReference type="Proteomes" id="UP001431131"/>
    </source>
</evidence>
<evidence type="ECO:0000256" key="2">
    <source>
        <dbReference type="ARBA" id="ARBA00023125"/>
    </source>
</evidence>
<dbReference type="SUPFAM" id="SSF48498">
    <property type="entry name" value="Tetracyclin repressor-like, C-terminal domain"/>
    <property type="match status" value="1"/>
</dbReference>
<keyword evidence="1" id="KW-0678">Repressor</keyword>
<dbReference type="Gene3D" id="1.10.357.10">
    <property type="entry name" value="Tetracycline Repressor, domain 2"/>
    <property type="match status" value="1"/>
</dbReference>
<evidence type="ECO:0000313" key="6">
    <source>
        <dbReference type="EMBL" id="MCH1627813.1"/>
    </source>
</evidence>
<dbReference type="PRINTS" id="PR00455">
    <property type="entry name" value="HTHTETR"/>
</dbReference>
<feature type="transmembrane region" description="Helical" evidence="4">
    <location>
        <begin position="174"/>
        <end position="193"/>
    </location>
</feature>
<dbReference type="AlphaFoldDB" id="A0AAW5EF50"/>
<evidence type="ECO:0000256" key="4">
    <source>
        <dbReference type="SAM" id="Phobius"/>
    </source>
</evidence>